<accession>A0A3L6EIB7</accession>
<reference evidence="2 3" key="1">
    <citation type="journal article" date="2018" name="Nat. Genet.">
        <title>Extensive intraspecific gene order and gene structural variations between Mo17 and other maize genomes.</title>
        <authorList>
            <person name="Sun S."/>
            <person name="Zhou Y."/>
            <person name="Chen J."/>
            <person name="Shi J."/>
            <person name="Zhao H."/>
            <person name="Zhao H."/>
            <person name="Song W."/>
            <person name="Zhang M."/>
            <person name="Cui Y."/>
            <person name="Dong X."/>
            <person name="Liu H."/>
            <person name="Ma X."/>
            <person name="Jiao Y."/>
            <person name="Wang B."/>
            <person name="Wei X."/>
            <person name="Stein J.C."/>
            <person name="Glaubitz J.C."/>
            <person name="Lu F."/>
            <person name="Yu G."/>
            <person name="Liang C."/>
            <person name="Fengler K."/>
            <person name="Li B."/>
            <person name="Rafalski A."/>
            <person name="Schnable P.S."/>
            <person name="Ware D.H."/>
            <person name="Buckler E.S."/>
            <person name="Lai J."/>
        </authorList>
    </citation>
    <scope>NUCLEOTIDE SEQUENCE [LARGE SCALE GENOMIC DNA]</scope>
    <source>
        <strain evidence="3">cv. Missouri 17</strain>
        <tissue evidence="2">Seedling</tissue>
    </source>
</reference>
<comment type="caution">
    <text evidence="2">The sequence shown here is derived from an EMBL/GenBank/DDBJ whole genome shotgun (WGS) entry which is preliminary data.</text>
</comment>
<evidence type="ECO:0000313" key="3">
    <source>
        <dbReference type="Proteomes" id="UP000251960"/>
    </source>
</evidence>
<dbReference type="EMBL" id="NCVQ01000006">
    <property type="protein sequence ID" value="PWZ20223.1"/>
    <property type="molecule type" value="Genomic_DNA"/>
</dbReference>
<gene>
    <name evidence="2" type="ORF">Zm00014a_028385</name>
</gene>
<sequence>MSAPTHTPLPLSLSLFCGAILSAPTRAPLPLSLSLFCGAILSALWPVVCSHACTAVPWAPLASPSPSFNFLPAWTARMHVEIVAPTSPPSSKPAPRPPLQVLAHPHFPLPRSLRHCPLTQAARIRFSSPSELPRRQTSYARTCRRLCSAVVRDRAPPPSGPASPPFPPHPR</sequence>
<feature type="compositionally biased region" description="Pro residues" evidence="1">
    <location>
        <begin position="156"/>
        <end position="171"/>
    </location>
</feature>
<evidence type="ECO:0000313" key="2">
    <source>
        <dbReference type="EMBL" id="PWZ20223.1"/>
    </source>
</evidence>
<dbReference type="Proteomes" id="UP000251960">
    <property type="component" value="Chromosome 5"/>
</dbReference>
<name>A0A3L6EIB7_MAIZE</name>
<protein>
    <submittedName>
        <fullName evidence="2">Uncharacterized protein</fullName>
    </submittedName>
</protein>
<feature type="region of interest" description="Disordered" evidence="1">
    <location>
        <begin position="150"/>
        <end position="171"/>
    </location>
</feature>
<proteinExistence type="predicted"/>
<evidence type="ECO:0000256" key="1">
    <source>
        <dbReference type="SAM" id="MobiDB-lite"/>
    </source>
</evidence>
<dbReference type="AlphaFoldDB" id="A0A3L6EIB7"/>
<organism evidence="2 3">
    <name type="scientific">Zea mays</name>
    <name type="common">Maize</name>
    <dbReference type="NCBI Taxonomy" id="4577"/>
    <lineage>
        <taxon>Eukaryota</taxon>
        <taxon>Viridiplantae</taxon>
        <taxon>Streptophyta</taxon>
        <taxon>Embryophyta</taxon>
        <taxon>Tracheophyta</taxon>
        <taxon>Spermatophyta</taxon>
        <taxon>Magnoliopsida</taxon>
        <taxon>Liliopsida</taxon>
        <taxon>Poales</taxon>
        <taxon>Poaceae</taxon>
        <taxon>PACMAD clade</taxon>
        <taxon>Panicoideae</taxon>
        <taxon>Andropogonodae</taxon>
        <taxon>Andropogoneae</taxon>
        <taxon>Tripsacinae</taxon>
        <taxon>Zea</taxon>
    </lineage>
</organism>